<keyword evidence="2" id="KW-0805">Transcription regulation</keyword>
<dbReference type="Pfam" id="PF00072">
    <property type="entry name" value="Response_reg"/>
    <property type="match status" value="1"/>
</dbReference>
<dbReference type="SMART" id="SM00448">
    <property type="entry name" value="REC"/>
    <property type="match status" value="1"/>
</dbReference>
<dbReference type="InterPro" id="IPR011006">
    <property type="entry name" value="CheY-like_superfamily"/>
</dbReference>
<dbReference type="Gene3D" id="1.10.10.10">
    <property type="entry name" value="Winged helix-like DNA-binding domain superfamily/Winged helix DNA-binding domain"/>
    <property type="match status" value="1"/>
</dbReference>
<feature type="domain" description="HTH luxR-type" evidence="6">
    <location>
        <begin position="141"/>
        <end position="206"/>
    </location>
</feature>
<sequence>MMESDWRALMTTVMVCDDAPLTREVMMRRIGTLPGVTRVTGAASGEELLAKFAAETPALTLTDLRMPGIGGLEAVRRLLALRPNAQVMMMTLAEDVDGIARALTYGAKGYVMKDSTREELAVALAPFIGEAMPRGAIGLHHGGVVANLTTRELEVLRGMSQGKSNAEIGAELYLTEDTIKTHARRLFRKLDASDRAHAVALAYRSGLIS</sequence>
<gene>
    <name evidence="8" type="ORF">GCM10025862_25270</name>
</gene>
<evidence type="ECO:0000256" key="4">
    <source>
        <dbReference type="ARBA" id="ARBA00023163"/>
    </source>
</evidence>
<dbReference type="InterPro" id="IPR058245">
    <property type="entry name" value="NreC/VraR/RcsB-like_REC"/>
</dbReference>
<dbReference type="InterPro" id="IPR039420">
    <property type="entry name" value="WalR-like"/>
</dbReference>
<dbReference type="SUPFAM" id="SSF52172">
    <property type="entry name" value="CheY-like"/>
    <property type="match status" value="1"/>
</dbReference>
<dbReference type="PANTHER" id="PTHR43214">
    <property type="entry name" value="TWO-COMPONENT RESPONSE REGULATOR"/>
    <property type="match status" value="1"/>
</dbReference>
<evidence type="ECO:0000313" key="8">
    <source>
        <dbReference type="EMBL" id="GMA20506.1"/>
    </source>
</evidence>
<keyword evidence="3 8" id="KW-0238">DNA-binding</keyword>
<accession>A0ABQ6HQ99</accession>
<dbReference type="InterPro" id="IPR016032">
    <property type="entry name" value="Sig_transdc_resp-reg_C-effctor"/>
</dbReference>
<keyword evidence="9" id="KW-1185">Reference proteome</keyword>
<dbReference type="SMART" id="SM00421">
    <property type="entry name" value="HTH_LUXR"/>
    <property type="match status" value="1"/>
</dbReference>
<feature type="domain" description="Response regulatory" evidence="7">
    <location>
        <begin position="12"/>
        <end position="128"/>
    </location>
</feature>
<evidence type="ECO:0000256" key="5">
    <source>
        <dbReference type="PROSITE-ProRule" id="PRU00169"/>
    </source>
</evidence>
<dbReference type="Gene3D" id="3.40.50.2300">
    <property type="match status" value="1"/>
</dbReference>
<reference evidence="9" key="1">
    <citation type="journal article" date="2019" name="Int. J. Syst. Evol. Microbiol.">
        <title>The Global Catalogue of Microorganisms (GCM) 10K type strain sequencing project: providing services to taxonomists for standard genome sequencing and annotation.</title>
        <authorList>
            <consortium name="The Broad Institute Genomics Platform"/>
            <consortium name="The Broad Institute Genome Sequencing Center for Infectious Disease"/>
            <person name="Wu L."/>
            <person name="Ma J."/>
        </authorList>
    </citation>
    <scope>NUCLEOTIDE SEQUENCE [LARGE SCALE GENOMIC DNA]</scope>
    <source>
        <strain evidence="9">NBRC 105830</strain>
    </source>
</reference>
<dbReference type="PRINTS" id="PR00038">
    <property type="entry name" value="HTHLUXR"/>
</dbReference>
<dbReference type="InterPro" id="IPR000792">
    <property type="entry name" value="Tscrpt_reg_LuxR_C"/>
</dbReference>
<dbReference type="InterPro" id="IPR001789">
    <property type="entry name" value="Sig_transdc_resp-reg_receiver"/>
</dbReference>
<dbReference type="InterPro" id="IPR036388">
    <property type="entry name" value="WH-like_DNA-bd_sf"/>
</dbReference>
<organism evidence="8 9">
    <name type="scientific">Arsenicicoccus piscis</name>
    <dbReference type="NCBI Taxonomy" id="673954"/>
    <lineage>
        <taxon>Bacteria</taxon>
        <taxon>Bacillati</taxon>
        <taxon>Actinomycetota</taxon>
        <taxon>Actinomycetes</taxon>
        <taxon>Micrococcales</taxon>
        <taxon>Intrasporangiaceae</taxon>
        <taxon>Arsenicicoccus</taxon>
    </lineage>
</organism>
<evidence type="ECO:0000259" key="6">
    <source>
        <dbReference type="PROSITE" id="PS50043"/>
    </source>
</evidence>
<dbReference type="CDD" id="cd06170">
    <property type="entry name" value="LuxR_C_like"/>
    <property type="match status" value="1"/>
</dbReference>
<evidence type="ECO:0000256" key="3">
    <source>
        <dbReference type="ARBA" id="ARBA00023125"/>
    </source>
</evidence>
<keyword evidence="1 5" id="KW-0597">Phosphoprotein</keyword>
<dbReference type="PROSITE" id="PS00622">
    <property type="entry name" value="HTH_LUXR_1"/>
    <property type="match status" value="1"/>
</dbReference>
<dbReference type="Pfam" id="PF00196">
    <property type="entry name" value="GerE"/>
    <property type="match status" value="1"/>
</dbReference>
<dbReference type="GO" id="GO:0003677">
    <property type="term" value="F:DNA binding"/>
    <property type="evidence" value="ECO:0007669"/>
    <property type="project" value="UniProtKB-KW"/>
</dbReference>
<name>A0ABQ6HQ99_9MICO</name>
<dbReference type="Proteomes" id="UP001157109">
    <property type="component" value="Unassembled WGS sequence"/>
</dbReference>
<dbReference type="PROSITE" id="PS50110">
    <property type="entry name" value="RESPONSE_REGULATORY"/>
    <property type="match status" value="1"/>
</dbReference>
<protein>
    <submittedName>
        <fullName evidence="8">DNA-binding response regulator</fullName>
    </submittedName>
</protein>
<evidence type="ECO:0000256" key="1">
    <source>
        <dbReference type="ARBA" id="ARBA00022553"/>
    </source>
</evidence>
<feature type="modified residue" description="4-aspartylphosphate" evidence="5">
    <location>
        <position position="63"/>
    </location>
</feature>
<evidence type="ECO:0000259" key="7">
    <source>
        <dbReference type="PROSITE" id="PS50110"/>
    </source>
</evidence>
<comment type="caution">
    <text evidence="8">The sequence shown here is derived from an EMBL/GenBank/DDBJ whole genome shotgun (WGS) entry which is preliminary data.</text>
</comment>
<dbReference type="EMBL" id="BSUJ01000001">
    <property type="protein sequence ID" value="GMA20506.1"/>
    <property type="molecule type" value="Genomic_DNA"/>
</dbReference>
<dbReference type="PANTHER" id="PTHR43214:SF24">
    <property type="entry name" value="TRANSCRIPTIONAL REGULATORY PROTEIN NARL-RELATED"/>
    <property type="match status" value="1"/>
</dbReference>
<dbReference type="SUPFAM" id="SSF46894">
    <property type="entry name" value="C-terminal effector domain of the bipartite response regulators"/>
    <property type="match status" value="1"/>
</dbReference>
<dbReference type="CDD" id="cd17535">
    <property type="entry name" value="REC_NarL-like"/>
    <property type="match status" value="1"/>
</dbReference>
<evidence type="ECO:0000313" key="9">
    <source>
        <dbReference type="Proteomes" id="UP001157109"/>
    </source>
</evidence>
<evidence type="ECO:0000256" key="2">
    <source>
        <dbReference type="ARBA" id="ARBA00023015"/>
    </source>
</evidence>
<keyword evidence="4" id="KW-0804">Transcription</keyword>
<dbReference type="PROSITE" id="PS50043">
    <property type="entry name" value="HTH_LUXR_2"/>
    <property type="match status" value="1"/>
</dbReference>
<proteinExistence type="predicted"/>